<dbReference type="SUPFAM" id="SSF53335">
    <property type="entry name" value="S-adenosyl-L-methionine-dependent methyltransferases"/>
    <property type="match status" value="1"/>
</dbReference>
<evidence type="ECO:0000259" key="4">
    <source>
        <dbReference type="Pfam" id="PF13649"/>
    </source>
</evidence>
<dbReference type="InterPro" id="IPR029063">
    <property type="entry name" value="SAM-dependent_MTases_sf"/>
</dbReference>
<evidence type="ECO:0000313" key="5">
    <source>
        <dbReference type="EMBL" id="MDU0200796.1"/>
    </source>
</evidence>
<dbReference type="EC" id="2.1.-.-" evidence="5"/>
<keyword evidence="6" id="KW-1185">Reference proteome</keyword>
<keyword evidence="2 5" id="KW-0808">Transferase</keyword>
<dbReference type="RefSeq" id="WP_315950274.1">
    <property type="nucleotide sequence ID" value="NZ_JAWCUD010000001.1"/>
</dbReference>
<feature type="domain" description="Methyltransferase" evidence="4">
    <location>
        <begin position="26"/>
        <end position="118"/>
    </location>
</feature>
<gene>
    <name evidence="5" type="ORF">RQP52_06810</name>
</gene>
<dbReference type="GO" id="GO:0032259">
    <property type="term" value="P:methylation"/>
    <property type="evidence" value="ECO:0007669"/>
    <property type="project" value="UniProtKB-KW"/>
</dbReference>
<dbReference type="PANTHER" id="PTHR43464">
    <property type="entry name" value="METHYLTRANSFERASE"/>
    <property type="match status" value="1"/>
</dbReference>
<dbReference type="CDD" id="cd02440">
    <property type="entry name" value="AdoMet_MTases"/>
    <property type="match status" value="1"/>
</dbReference>
<dbReference type="Gene3D" id="3.40.50.150">
    <property type="entry name" value="Vaccinia Virus protein VP39"/>
    <property type="match status" value="1"/>
</dbReference>
<evidence type="ECO:0000256" key="3">
    <source>
        <dbReference type="ARBA" id="ARBA00022691"/>
    </source>
</evidence>
<dbReference type="InterPro" id="IPR041698">
    <property type="entry name" value="Methyltransf_25"/>
</dbReference>
<reference evidence="5 6" key="1">
    <citation type="submission" date="2023-10" db="EMBL/GenBank/DDBJ databases">
        <title>Paenibacillus strain PFR10 Genome sequencing and assembly.</title>
        <authorList>
            <person name="Kim I."/>
        </authorList>
    </citation>
    <scope>NUCLEOTIDE SEQUENCE [LARGE SCALE GENOMIC DNA]</scope>
    <source>
        <strain evidence="5 6">PFR10</strain>
    </source>
</reference>
<dbReference type="PANTHER" id="PTHR43464:SF19">
    <property type="entry name" value="UBIQUINONE BIOSYNTHESIS O-METHYLTRANSFERASE, MITOCHONDRIAL"/>
    <property type="match status" value="1"/>
</dbReference>
<evidence type="ECO:0000256" key="1">
    <source>
        <dbReference type="ARBA" id="ARBA00022603"/>
    </source>
</evidence>
<keyword evidence="1 5" id="KW-0489">Methyltransferase</keyword>
<organism evidence="5 6">
    <name type="scientific">Paenibacillus violae</name>
    <dbReference type="NCBI Taxonomy" id="3077234"/>
    <lineage>
        <taxon>Bacteria</taxon>
        <taxon>Bacillati</taxon>
        <taxon>Bacillota</taxon>
        <taxon>Bacilli</taxon>
        <taxon>Bacillales</taxon>
        <taxon>Paenibacillaceae</taxon>
        <taxon>Paenibacillus</taxon>
    </lineage>
</organism>
<name>A0ABU3R947_9BACL</name>
<keyword evidence="3" id="KW-0949">S-adenosyl-L-methionine</keyword>
<comment type="caution">
    <text evidence="5">The sequence shown here is derived from an EMBL/GenBank/DDBJ whole genome shotgun (WGS) entry which is preliminary data.</text>
</comment>
<protein>
    <submittedName>
        <fullName evidence="5">Class I SAM-dependent methyltransferase</fullName>
        <ecNumber evidence="5">2.1.-.-</ecNumber>
    </submittedName>
</protein>
<sequence>MEIYWNHNTAFHEELVDNAKLRGGRVLDIGCGDGLLLQRLAPFAGQVVGIDPDSQAIERARTRLAAVSNVTLVNGDFLTMPIPSHKERFSTVICVATLHHMDLRSALLKMKQVLAPGGRLLIIGLAADKSMLDFILSGLLLLPIRIMDRAHGGMRDPNVRIAEPKESITEIRRTVHEILPGAIVRRRFYYRYLISWDKPTDIH</sequence>
<dbReference type="EMBL" id="JAWCUD010000001">
    <property type="protein sequence ID" value="MDU0200796.1"/>
    <property type="molecule type" value="Genomic_DNA"/>
</dbReference>
<accession>A0ABU3R947</accession>
<dbReference type="Pfam" id="PF13649">
    <property type="entry name" value="Methyltransf_25"/>
    <property type="match status" value="1"/>
</dbReference>
<evidence type="ECO:0000256" key="2">
    <source>
        <dbReference type="ARBA" id="ARBA00022679"/>
    </source>
</evidence>
<dbReference type="GO" id="GO:0008168">
    <property type="term" value="F:methyltransferase activity"/>
    <property type="evidence" value="ECO:0007669"/>
    <property type="project" value="UniProtKB-KW"/>
</dbReference>
<evidence type="ECO:0000313" key="6">
    <source>
        <dbReference type="Proteomes" id="UP001260980"/>
    </source>
</evidence>
<proteinExistence type="predicted"/>
<dbReference type="Proteomes" id="UP001260980">
    <property type="component" value="Unassembled WGS sequence"/>
</dbReference>